<name>A0A392VD41_9FABA</name>
<dbReference type="GO" id="GO:0003676">
    <property type="term" value="F:nucleic acid binding"/>
    <property type="evidence" value="ECO:0007669"/>
    <property type="project" value="InterPro"/>
</dbReference>
<dbReference type="InterPro" id="IPR012337">
    <property type="entry name" value="RNaseH-like_sf"/>
</dbReference>
<dbReference type="Gene3D" id="3.30.420.10">
    <property type="entry name" value="Ribonuclease H-like superfamily/Ribonuclease H"/>
    <property type="match status" value="1"/>
</dbReference>
<comment type="caution">
    <text evidence="1">The sequence shown here is derived from an EMBL/GenBank/DDBJ whole genome shotgun (WGS) entry which is preliminary data.</text>
</comment>
<proteinExistence type="predicted"/>
<feature type="non-terminal residue" evidence="1">
    <location>
        <position position="1"/>
    </location>
</feature>
<dbReference type="EMBL" id="LXQA011101453">
    <property type="protein sequence ID" value="MCI84891.1"/>
    <property type="molecule type" value="Genomic_DNA"/>
</dbReference>
<dbReference type="InterPro" id="IPR036397">
    <property type="entry name" value="RNaseH_sf"/>
</dbReference>
<organism evidence="1 2">
    <name type="scientific">Trifolium medium</name>
    <dbReference type="NCBI Taxonomy" id="97028"/>
    <lineage>
        <taxon>Eukaryota</taxon>
        <taxon>Viridiplantae</taxon>
        <taxon>Streptophyta</taxon>
        <taxon>Embryophyta</taxon>
        <taxon>Tracheophyta</taxon>
        <taxon>Spermatophyta</taxon>
        <taxon>Magnoliopsida</taxon>
        <taxon>eudicotyledons</taxon>
        <taxon>Gunneridae</taxon>
        <taxon>Pentapetalae</taxon>
        <taxon>rosids</taxon>
        <taxon>fabids</taxon>
        <taxon>Fabales</taxon>
        <taxon>Fabaceae</taxon>
        <taxon>Papilionoideae</taxon>
        <taxon>50 kb inversion clade</taxon>
        <taxon>NPAAA clade</taxon>
        <taxon>Hologalegina</taxon>
        <taxon>IRL clade</taxon>
        <taxon>Trifolieae</taxon>
        <taxon>Trifolium</taxon>
    </lineage>
</organism>
<evidence type="ECO:0008006" key="3">
    <source>
        <dbReference type="Google" id="ProtNLM"/>
    </source>
</evidence>
<dbReference type="SUPFAM" id="SSF53098">
    <property type="entry name" value="Ribonuclease H-like"/>
    <property type="match status" value="1"/>
</dbReference>
<keyword evidence="2" id="KW-1185">Reference proteome</keyword>
<dbReference type="Proteomes" id="UP000265520">
    <property type="component" value="Unassembled WGS sequence"/>
</dbReference>
<reference evidence="1 2" key="1">
    <citation type="journal article" date="2018" name="Front. Plant Sci.">
        <title>Red Clover (Trifolium pratense) and Zigzag Clover (T. medium) - A Picture of Genomic Similarities and Differences.</title>
        <authorList>
            <person name="Dluhosova J."/>
            <person name="Istvanek J."/>
            <person name="Nedelnik J."/>
            <person name="Repkova J."/>
        </authorList>
    </citation>
    <scope>NUCLEOTIDE SEQUENCE [LARGE SCALE GENOMIC DNA]</scope>
    <source>
        <strain evidence="2">cv. 10/8</strain>
        <tissue evidence="1">Leaf</tissue>
    </source>
</reference>
<dbReference type="AlphaFoldDB" id="A0A392VD41"/>
<sequence length="65" mass="7558">RFFKRDILARFGIPQVVVTDNRTQFTDKKFREFLITINTSNTLHLSNTLKPMAKPKPQTESFCAV</sequence>
<protein>
    <recommendedName>
        <fullName evidence="3">Integrase catalytic domain-containing protein</fullName>
    </recommendedName>
</protein>
<evidence type="ECO:0000313" key="1">
    <source>
        <dbReference type="EMBL" id="MCI84891.1"/>
    </source>
</evidence>
<evidence type="ECO:0000313" key="2">
    <source>
        <dbReference type="Proteomes" id="UP000265520"/>
    </source>
</evidence>
<accession>A0A392VD41</accession>